<keyword evidence="2" id="KW-0328">Glycosyltransferase</keyword>
<evidence type="ECO:0008006" key="8">
    <source>
        <dbReference type="Google" id="ProtNLM"/>
    </source>
</evidence>
<evidence type="ECO:0000313" key="7">
    <source>
        <dbReference type="Proteomes" id="UP001154114"/>
    </source>
</evidence>
<dbReference type="FunFam" id="3.40.50.2000:FF:000050">
    <property type="entry name" value="UDP-glucuronosyltransferase"/>
    <property type="match status" value="1"/>
</dbReference>
<evidence type="ECO:0000256" key="3">
    <source>
        <dbReference type="ARBA" id="ARBA00022679"/>
    </source>
</evidence>
<dbReference type="InterPro" id="IPR002213">
    <property type="entry name" value="UDP_glucos_trans"/>
</dbReference>
<evidence type="ECO:0000256" key="2">
    <source>
        <dbReference type="ARBA" id="ARBA00022676"/>
    </source>
</evidence>
<keyword evidence="4" id="KW-1133">Transmembrane helix</keyword>
<keyword evidence="7" id="KW-1185">Reference proteome</keyword>
<dbReference type="OrthoDB" id="5835829at2759"/>
<evidence type="ECO:0000313" key="6">
    <source>
        <dbReference type="EMBL" id="CAH0625491.1"/>
    </source>
</evidence>
<organism evidence="6 7">
    <name type="scientific">Chrysodeixis includens</name>
    <name type="common">Soybean looper</name>
    <name type="synonym">Pseudoplusia includens</name>
    <dbReference type="NCBI Taxonomy" id="689277"/>
    <lineage>
        <taxon>Eukaryota</taxon>
        <taxon>Metazoa</taxon>
        <taxon>Ecdysozoa</taxon>
        <taxon>Arthropoda</taxon>
        <taxon>Hexapoda</taxon>
        <taxon>Insecta</taxon>
        <taxon>Pterygota</taxon>
        <taxon>Neoptera</taxon>
        <taxon>Endopterygota</taxon>
        <taxon>Lepidoptera</taxon>
        <taxon>Glossata</taxon>
        <taxon>Ditrysia</taxon>
        <taxon>Noctuoidea</taxon>
        <taxon>Noctuidae</taxon>
        <taxon>Plusiinae</taxon>
        <taxon>Chrysodeixis</taxon>
    </lineage>
</organism>
<keyword evidence="5" id="KW-0732">Signal</keyword>
<keyword evidence="4" id="KW-0812">Transmembrane</keyword>
<dbReference type="PANTHER" id="PTHR48043">
    <property type="entry name" value="EG:EG0003.4 PROTEIN-RELATED"/>
    <property type="match status" value="1"/>
</dbReference>
<dbReference type="CDD" id="cd03784">
    <property type="entry name" value="GT1_Gtf-like"/>
    <property type="match status" value="1"/>
</dbReference>
<accession>A0A9P0C584</accession>
<dbReference type="EMBL" id="LR824010">
    <property type="protein sequence ID" value="CAH0625491.1"/>
    <property type="molecule type" value="Genomic_DNA"/>
</dbReference>
<dbReference type="AlphaFoldDB" id="A0A9P0C584"/>
<comment type="similarity">
    <text evidence="1">Belongs to the UDP-glycosyltransferase family.</text>
</comment>
<dbReference type="SUPFAM" id="SSF53756">
    <property type="entry name" value="UDP-Glycosyltransferase/glycogen phosphorylase"/>
    <property type="match status" value="1"/>
</dbReference>
<evidence type="ECO:0000256" key="5">
    <source>
        <dbReference type="SAM" id="SignalP"/>
    </source>
</evidence>
<dbReference type="InterPro" id="IPR050271">
    <property type="entry name" value="UDP-glycosyltransferase"/>
</dbReference>
<protein>
    <recommendedName>
        <fullName evidence="8">UDP-glucuronosyltransferase</fullName>
    </recommendedName>
</protein>
<dbReference type="PANTHER" id="PTHR48043:SF114">
    <property type="entry name" value="IP04436P-RELATED"/>
    <property type="match status" value="1"/>
</dbReference>
<dbReference type="Proteomes" id="UP001154114">
    <property type="component" value="Chromosome 7"/>
</dbReference>
<dbReference type="Gene3D" id="3.40.50.2000">
    <property type="entry name" value="Glycogen Phosphorylase B"/>
    <property type="match status" value="2"/>
</dbReference>
<dbReference type="GO" id="GO:0008194">
    <property type="term" value="F:UDP-glycosyltransferase activity"/>
    <property type="evidence" value="ECO:0007669"/>
    <property type="project" value="InterPro"/>
</dbReference>
<evidence type="ECO:0000256" key="4">
    <source>
        <dbReference type="SAM" id="Phobius"/>
    </source>
</evidence>
<name>A0A9P0C584_CHRIL</name>
<proteinExistence type="inferred from homology"/>
<keyword evidence="3" id="KW-0808">Transferase</keyword>
<feature type="signal peptide" evidence="5">
    <location>
        <begin position="1"/>
        <end position="20"/>
    </location>
</feature>
<feature type="transmembrane region" description="Helical" evidence="4">
    <location>
        <begin position="468"/>
        <end position="488"/>
    </location>
</feature>
<gene>
    <name evidence="6" type="ORF">CINC_LOCUS12087</name>
</gene>
<sequence length="507" mass="57634">MKFNKLILLVLSAMVNGVLTLNILAVFPYQGKSHFFVFQSYLKELVNRGHNLTVISYFPQKNPIENYHDISLAGKAKILEDVFPIYRSYWGIIQVSLFVTGSGTENCKVMLADENVQNLWKTKAKFDLVVTEMFNSDCTLGLAHVLGAPVVGLTSCNLMPWHYKPFGVQYNPAYVSFMFMEGGTKPTLYQRIERTIFQTYLTTLYKYASQRVDQNTLAQYFDDVPPLEDLSRDVKFMLLYSNFVLNGPNLYPPNIREVGGYHVAEAKPLREDLRKFIEESEHGVIYISFGSMLRATSTPKDKLEAIIGAISELPQRIIWKWEEKTLPGNPKNVYLSNWLPQNDILAHPKVLAFYSHCGMLGTTEAIYHGVPMVGMPVFGDQPLNAAAVEESGLGVQIQVKDLTKENLLEKFKTVLDPAFRSKVKELSKLWHDRPQSAMDSAIYWTEFAARSRNYTFGSPAAIVPLYQYLYLDVFAVLGGLLLVTIYILKTIISMYCRQPQKTKVKTK</sequence>
<reference evidence="6" key="1">
    <citation type="submission" date="2021-12" db="EMBL/GenBank/DDBJ databases">
        <authorList>
            <person name="King R."/>
        </authorList>
    </citation>
    <scope>NUCLEOTIDE SEQUENCE</scope>
</reference>
<feature type="chain" id="PRO_5040124410" description="UDP-glucuronosyltransferase" evidence="5">
    <location>
        <begin position="21"/>
        <end position="507"/>
    </location>
</feature>
<keyword evidence="4" id="KW-0472">Membrane</keyword>
<evidence type="ECO:0000256" key="1">
    <source>
        <dbReference type="ARBA" id="ARBA00009995"/>
    </source>
</evidence>
<dbReference type="Pfam" id="PF00201">
    <property type="entry name" value="UDPGT"/>
    <property type="match status" value="1"/>
</dbReference>